<accession>M6CUF8</accession>
<gene>
    <name evidence="1" type="ORF">LEP1GSC194_3512</name>
</gene>
<protein>
    <submittedName>
        <fullName evidence="1">Uncharacterized protein</fullName>
    </submittedName>
</protein>
<proteinExistence type="predicted"/>
<name>M6CUF8_9LEPT</name>
<dbReference type="PATRIC" id="fig|1218565.3.peg.1856"/>
<organism evidence="1 2">
    <name type="scientific">Leptospira alstonii serovar Sichuan str. 79601</name>
    <dbReference type="NCBI Taxonomy" id="1218565"/>
    <lineage>
        <taxon>Bacteria</taxon>
        <taxon>Pseudomonadati</taxon>
        <taxon>Spirochaetota</taxon>
        <taxon>Spirochaetia</taxon>
        <taxon>Leptospirales</taxon>
        <taxon>Leptospiraceae</taxon>
        <taxon>Leptospira</taxon>
    </lineage>
</organism>
<dbReference type="AlphaFoldDB" id="M6CUF8"/>
<dbReference type="EMBL" id="ANIK01000035">
    <property type="protein sequence ID" value="EMJ95359.1"/>
    <property type="molecule type" value="Genomic_DNA"/>
</dbReference>
<comment type="caution">
    <text evidence="1">The sequence shown here is derived from an EMBL/GenBank/DDBJ whole genome shotgun (WGS) entry which is preliminary data.</text>
</comment>
<reference evidence="1 2" key="1">
    <citation type="submission" date="2013-01" db="EMBL/GenBank/DDBJ databases">
        <authorList>
            <person name="Harkins D.M."/>
            <person name="Durkin A.S."/>
            <person name="Brinkac L.M."/>
            <person name="Haft D.H."/>
            <person name="Selengut J.D."/>
            <person name="Sanka R."/>
            <person name="DePew J."/>
            <person name="Purushe J."/>
            <person name="Galloway R.L."/>
            <person name="Vinetz J.M."/>
            <person name="Sutton G.G."/>
            <person name="Nierman W.C."/>
            <person name="Fouts D.E."/>
        </authorList>
    </citation>
    <scope>NUCLEOTIDE SEQUENCE [LARGE SCALE GENOMIC DNA]</scope>
    <source>
        <strain evidence="1 2">79601</strain>
    </source>
</reference>
<dbReference type="Proteomes" id="UP000011988">
    <property type="component" value="Unassembled WGS sequence"/>
</dbReference>
<evidence type="ECO:0000313" key="2">
    <source>
        <dbReference type="Proteomes" id="UP000011988"/>
    </source>
</evidence>
<evidence type="ECO:0000313" key="1">
    <source>
        <dbReference type="EMBL" id="EMJ95359.1"/>
    </source>
</evidence>
<sequence length="57" mass="6881">MDPLEKYRISPIGEGSVNYEVYEQKTKEVVFEHPTRAWGADWLIEEHLKYLEELKRE</sequence>